<comment type="caution">
    <text evidence="2">The sequence shown here is derived from an EMBL/GenBank/DDBJ whole genome shotgun (WGS) entry which is preliminary data.</text>
</comment>
<gene>
    <name evidence="2" type="ORF">E4U02_06195</name>
</gene>
<proteinExistence type="predicted"/>
<feature type="compositionally biased region" description="Low complexity" evidence="1">
    <location>
        <begin position="9"/>
        <end position="58"/>
    </location>
</feature>
<organism evidence="2 3">
    <name type="scientific">Microbacterium paludicola</name>
    <dbReference type="NCBI Taxonomy" id="300019"/>
    <lineage>
        <taxon>Bacteria</taxon>
        <taxon>Bacillati</taxon>
        <taxon>Actinomycetota</taxon>
        <taxon>Actinomycetes</taxon>
        <taxon>Micrococcales</taxon>
        <taxon>Microbacteriaceae</taxon>
        <taxon>Microbacterium</taxon>
    </lineage>
</organism>
<feature type="region of interest" description="Disordered" evidence="1">
    <location>
        <begin position="1"/>
        <end position="79"/>
    </location>
</feature>
<dbReference type="Proteomes" id="UP000298358">
    <property type="component" value="Unassembled WGS sequence"/>
</dbReference>
<protein>
    <submittedName>
        <fullName evidence="2">Uncharacterized protein</fullName>
    </submittedName>
</protein>
<dbReference type="EMBL" id="SPQB01000010">
    <property type="protein sequence ID" value="TFU33315.1"/>
    <property type="molecule type" value="Genomic_DNA"/>
</dbReference>
<evidence type="ECO:0000256" key="1">
    <source>
        <dbReference type="SAM" id="MobiDB-lite"/>
    </source>
</evidence>
<evidence type="ECO:0000313" key="3">
    <source>
        <dbReference type="Proteomes" id="UP000298358"/>
    </source>
</evidence>
<name>A0A4Y9FWD8_9MICO</name>
<feature type="compositionally biased region" description="Polar residues" evidence="1">
    <location>
        <begin position="61"/>
        <end position="77"/>
    </location>
</feature>
<dbReference type="AlphaFoldDB" id="A0A4Y9FWD8"/>
<accession>A0A4Y9FWD8</accession>
<sequence length="166" mass="16414">MSQNETSSADTGAKPTTATGAKKAAAAAAGTTTPDETSTTPASDTSTTGASAAGAGDPVGDTSSSSEQYLTEPNAAQQKVAEGLRTAGEKVASLAGSEGVVGDIAGKASEGLKHASDWVSEQDAGAMLTETKSFVRRKPWVAAAIGVGALMVLNKLTRAITSGGKR</sequence>
<dbReference type="RefSeq" id="WP_135113978.1">
    <property type="nucleotide sequence ID" value="NZ_JADGLL010000010.1"/>
</dbReference>
<dbReference type="OrthoDB" id="9975914at2"/>
<keyword evidence="3" id="KW-1185">Reference proteome</keyword>
<reference evidence="2 3" key="1">
    <citation type="submission" date="2019-03" db="EMBL/GenBank/DDBJ databases">
        <title>Diversity of the mouse oral microbiome.</title>
        <authorList>
            <person name="Joseph S."/>
            <person name="Aduse-Opoku J."/>
            <person name="Curtis M."/>
            <person name="Wade W."/>
            <person name="Hashim A."/>
        </authorList>
    </citation>
    <scope>NUCLEOTIDE SEQUENCE [LARGE SCALE GENOMIC DNA]</scope>
    <source>
        <strain evidence="2 3">P1012</strain>
    </source>
</reference>
<evidence type="ECO:0000313" key="2">
    <source>
        <dbReference type="EMBL" id="TFU33315.1"/>
    </source>
</evidence>